<dbReference type="EMBL" id="KB097144">
    <property type="protein sequence ID" value="ESN98539.1"/>
    <property type="molecule type" value="Genomic_DNA"/>
</dbReference>
<accession>T1FB54</accession>
<feature type="compositionally biased region" description="Low complexity" evidence="6">
    <location>
        <begin position="215"/>
        <end position="226"/>
    </location>
</feature>
<feature type="compositionally biased region" description="Basic and acidic residues" evidence="6">
    <location>
        <begin position="283"/>
        <end position="292"/>
    </location>
</feature>
<dbReference type="PANTHER" id="PTHR31144">
    <property type="entry name" value="UPF0602 PROTEIN C4ORF47"/>
    <property type="match status" value="1"/>
</dbReference>
<dbReference type="GO" id="GO:0005813">
    <property type="term" value="C:centrosome"/>
    <property type="evidence" value="ECO:0000318"/>
    <property type="project" value="GO_Central"/>
</dbReference>
<dbReference type="InterPro" id="IPR029358">
    <property type="entry name" value="CFAP96"/>
</dbReference>
<keyword evidence="9" id="KW-1185">Reference proteome</keyword>
<gene>
    <name evidence="8" type="primary">20206053</name>
    <name evidence="7" type="ORF">HELRODRAFT_177018</name>
</gene>
<feature type="region of interest" description="Disordered" evidence="6">
    <location>
        <begin position="185"/>
        <end position="292"/>
    </location>
</feature>
<evidence type="ECO:0000313" key="9">
    <source>
        <dbReference type="Proteomes" id="UP000015101"/>
    </source>
</evidence>
<dbReference type="CTD" id="20206053"/>
<dbReference type="GO" id="GO:0005881">
    <property type="term" value="C:cytoplasmic microtubule"/>
    <property type="evidence" value="ECO:0000318"/>
    <property type="project" value="GO_Central"/>
</dbReference>
<dbReference type="eggNOG" id="ENOG502QVET">
    <property type="taxonomic scope" value="Eukaryota"/>
</dbReference>
<keyword evidence="2" id="KW-0963">Cytoplasm</keyword>
<evidence type="ECO:0000256" key="3">
    <source>
        <dbReference type="ARBA" id="ARBA00023212"/>
    </source>
</evidence>
<dbReference type="Proteomes" id="UP000015101">
    <property type="component" value="Unassembled WGS sequence"/>
</dbReference>
<dbReference type="EnsemblMetazoa" id="HelroT177018">
    <property type="protein sequence ID" value="HelroP177018"/>
    <property type="gene ID" value="HelroG177018"/>
</dbReference>
<dbReference type="Pfam" id="PF15239">
    <property type="entry name" value="CFAP96-like"/>
    <property type="match status" value="2"/>
</dbReference>
<keyword evidence="3" id="KW-0206">Cytoskeleton</keyword>
<dbReference type="GeneID" id="20206053"/>
<feature type="compositionally biased region" description="Polar residues" evidence="6">
    <location>
        <begin position="202"/>
        <end position="214"/>
    </location>
</feature>
<dbReference type="AlphaFoldDB" id="T1FB54"/>
<reference evidence="8" key="3">
    <citation type="submission" date="2015-06" db="UniProtKB">
        <authorList>
            <consortium name="EnsemblMetazoa"/>
        </authorList>
    </citation>
    <scope>IDENTIFICATION</scope>
</reference>
<dbReference type="OrthoDB" id="283553at2759"/>
<dbReference type="RefSeq" id="XP_009023479.1">
    <property type="nucleotide sequence ID" value="XM_009025231.1"/>
</dbReference>
<name>T1FB54_HELRO</name>
<dbReference type="PANTHER" id="PTHR31144:SF1">
    <property type="entry name" value="UPF0602 PROTEIN C4ORF47"/>
    <property type="match status" value="1"/>
</dbReference>
<dbReference type="EMBL" id="AMQM01005908">
    <property type="status" value="NOT_ANNOTATED_CDS"/>
    <property type="molecule type" value="Genomic_DNA"/>
</dbReference>
<evidence type="ECO:0000313" key="7">
    <source>
        <dbReference type="EMBL" id="ESN98539.1"/>
    </source>
</evidence>
<protein>
    <recommendedName>
        <fullName evidence="5">Cilia-and flagella-associated protein 96</fullName>
    </recommendedName>
</protein>
<organism evidence="8 9">
    <name type="scientific">Helobdella robusta</name>
    <name type="common">Californian leech</name>
    <dbReference type="NCBI Taxonomy" id="6412"/>
    <lineage>
        <taxon>Eukaryota</taxon>
        <taxon>Metazoa</taxon>
        <taxon>Spiralia</taxon>
        <taxon>Lophotrochozoa</taxon>
        <taxon>Annelida</taxon>
        <taxon>Clitellata</taxon>
        <taxon>Hirudinea</taxon>
        <taxon>Rhynchobdellida</taxon>
        <taxon>Glossiphoniidae</taxon>
        <taxon>Helobdella</taxon>
    </lineage>
</organism>
<reference evidence="7 9" key="2">
    <citation type="journal article" date="2013" name="Nature">
        <title>Insights into bilaterian evolution from three spiralian genomes.</title>
        <authorList>
            <person name="Simakov O."/>
            <person name="Marletaz F."/>
            <person name="Cho S.J."/>
            <person name="Edsinger-Gonzales E."/>
            <person name="Havlak P."/>
            <person name="Hellsten U."/>
            <person name="Kuo D.H."/>
            <person name="Larsson T."/>
            <person name="Lv J."/>
            <person name="Arendt D."/>
            <person name="Savage R."/>
            <person name="Osoegawa K."/>
            <person name="de Jong P."/>
            <person name="Grimwood J."/>
            <person name="Chapman J.A."/>
            <person name="Shapiro H."/>
            <person name="Aerts A."/>
            <person name="Otillar R.P."/>
            <person name="Terry A.Y."/>
            <person name="Boore J.L."/>
            <person name="Grigoriev I.V."/>
            <person name="Lindberg D.R."/>
            <person name="Seaver E.C."/>
            <person name="Weisblat D.A."/>
            <person name="Putnam N.H."/>
            <person name="Rokhsar D.S."/>
        </authorList>
    </citation>
    <scope>NUCLEOTIDE SEQUENCE</scope>
</reference>
<evidence type="ECO:0000256" key="5">
    <source>
        <dbReference type="ARBA" id="ARBA00035693"/>
    </source>
</evidence>
<sequence>MANDNNNFYQKNDMNRLGIFKELGYISIGDEYKDNRALNFNQAAGKGKQMVVQGAKTKASTQDGYFDKHFSRIMEGEAYSNPAKITARAQLAAAKLGQAATSSATSSRAAASATVAATTATVVEEKQTGPKKRPFIPSSGEKKPSGSGSYYGCLSEPVEAFSSLLKPKDKEKDAKLSKFGTFRTNLAPRPYFDENPYKNEQETSNQSRRQLNIMTSSNSNSSSSTSQHGRQKDGGGTANNGEAILKPFKPSSPAKLGSEDSEGEKRKGAKKKSAKTFFPNPGPKKDFNLIYS</sequence>
<dbReference type="KEGG" id="hro:HELRODRAFT_177018"/>
<dbReference type="InParanoid" id="T1FB54"/>
<comment type="similarity">
    <text evidence="4">Belongs to the CFAP96 family.</text>
</comment>
<evidence type="ECO:0000256" key="2">
    <source>
        <dbReference type="ARBA" id="ARBA00022490"/>
    </source>
</evidence>
<evidence type="ECO:0000256" key="6">
    <source>
        <dbReference type="SAM" id="MobiDB-lite"/>
    </source>
</evidence>
<proteinExistence type="inferred from homology"/>
<dbReference type="STRING" id="6412.T1FB54"/>
<evidence type="ECO:0000256" key="4">
    <source>
        <dbReference type="ARBA" id="ARBA00035656"/>
    </source>
</evidence>
<evidence type="ECO:0000256" key="1">
    <source>
        <dbReference type="ARBA" id="ARBA00004300"/>
    </source>
</evidence>
<feature type="compositionally biased region" description="Basic and acidic residues" evidence="6">
    <location>
        <begin position="191"/>
        <end position="201"/>
    </location>
</feature>
<evidence type="ECO:0000313" key="8">
    <source>
        <dbReference type="EnsemblMetazoa" id="HelroP177018"/>
    </source>
</evidence>
<reference evidence="9" key="1">
    <citation type="submission" date="2012-12" db="EMBL/GenBank/DDBJ databases">
        <authorList>
            <person name="Hellsten U."/>
            <person name="Grimwood J."/>
            <person name="Chapman J.A."/>
            <person name="Shapiro H."/>
            <person name="Aerts A."/>
            <person name="Otillar R.P."/>
            <person name="Terry A.Y."/>
            <person name="Boore J.L."/>
            <person name="Simakov O."/>
            <person name="Marletaz F."/>
            <person name="Cho S.-J."/>
            <person name="Edsinger-Gonzales E."/>
            <person name="Havlak P."/>
            <person name="Kuo D.-H."/>
            <person name="Larsson T."/>
            <person name="Lv J."/>
            <person name="Arendt D."/>
            <person name="Savage R."/>
            <person name="Osoegawa K."/>
            <person name="de Jong P."/>
            <person name="Lindberg D.R."/>
            <person name="Seaver E.C."/>
            <person name="Weisblat D.A."/>
            <person name="Putnam N.H."/>
            <person name="Grigoriev I.V."/>
            <person name="Rokhsar D.S."/>
        </authorList>
    </citation>
    <scope>NUCLEOTIDE SEQUENCE</scope>
</reference>
<dbReference type="HOGENOM" id="CLU_078899_0_0_1"/>
<comment type="subcellular location">
    <subcellularLocation>
        <location evidence="1">Cytoplasm</location>
        <location evidence="1">Cytoskeleton</location>
        <location evidence="1">Microtubule organizing center</location>
        <location evidence="1">Centrosome</location>
    </subcellularLocation>
</comment>
<feature type="region of interest" description="Disordered" evidence="6">
    <location>
        <begin position="118"/>
        <end position="149"/>
    </location>
</feature>